<dbReference type="EMBL" id="JBAMMX010000004">
    <property type="protein sequence ID" value="KAK6941479.1"/>
    <property type="molecule type" value="Genomic_DNA"/>
</dbReference>
<dbReference type="Gene3D" id="3.40.50.1820">
    <property type="entry name" value="alpha/beta hydrolase"/>
    <property type="match status" value="1"/>
</dbReference>
<organism evidence="1 2">
    <name type="scientific">Dillenia turbinata</name>
    <dbReference type="NCBI Taxonomy" id="194707"/>
    <lineage>
        <taxon>Eukaryota</taxon>
        <taxon>Viridiplantae</taxon>
        <taxon>Streptophyta</taxon>
        <taxon>Embryophyta</taxon>
        <taxon>Tracheophyta</taxon>
        <taxon>Spermatophyta</taxon>
        <taxon>Magnoliopsida</taxon>
        <taxon>eudicotyledons</taxon>
        <taxon>Gunneridae</taxon>
        <taxon>Pentapetalae</taxon>
        <taxon>Dilleniales</taxon>
        <taxon>Dilleniaceae</taxon>
        <taxon>Dillenia</taxon>
    </lineage>
</organism>
<accession>A0AAN8W199</accession>
<evidence type="ECO:0000313" key="2">
    <source>
        <dbReference type="Proteomes" id="UP001370490"/>
    </source>
</evidence>
<gene>
    <name evidence="1" type="ORF">RJ641_026856</name>
</gene>
<dbReference type="AlphaFoldDB" id="A0AAN8W199"/>
<dbReference type="Proteomes" id="UP001370490">
    <property type="component" value="Unassembled WGS sequence"/>
</dbReference>
<protein>
    <submittedName>
        <fullName evidence="1">Uncharacterized protein</fullName>
    </submittedName>
</protein>
<sequence length="167" mass="18352">MKDKVAGLASVQSPYGGSPIASDILREGQIADKDTRGIKEFLISNARNLYRSINFRNRFISFNSEASMGPDVIATMFHMAHSEDIVVGGCKIPVLVPFSVVLAVCALHLQLRYGEKSNGMVTCRDAEVPGSVVVRPEGKLDHVWMVYSSWKKVSLTPMKLAKCARHS</sequence>
<evidence type="ECO:0000313" key="1">
    <source>
        <dbReference type="EMBL" id="KAK6941479.1"/>
    </source>
</evidence>
<dbReference type="PANTHER" id="PTHR31934">
    <property type="entry name" value="ALPHA/BETA-HYDROLASES SUPERFAMILY PROTEIN"/>
    <property type="match status" value="1"/>
</dbReference>
<keyword evidence="2" id="KW-1185">Reference proteome</keyword>
<dbReference type="InterPro" id="IPR029058">
    <property type="entry name" value="AB_hydrolase_fold"/>
</dbReference>
<dbReference type="PANTHER" id="PTHR31934:SF5">
    <property type="entry name" value="OS05G0557900 PROTEIN"/>
    <property type="match status" value="1"/>
</dbReference>
<comment type="caution">
    <text evidence="1">The sequence shown here is derived from an EMBL/GenBank/DDBJ whole genome shotgun (WGS) entry which is preliminary data.</text>
</comment>
<reference evidence="1 2" key="1">
    <citation type="submission" date="2023-12" db="EMBL/GenBank/DDBJ databases">
        <title>A high-quality genome assembly for Dillenia turbinata (Dilleniales).</title>
        <authorList>
            <person name="Chanderbali A."/>
        </authorList>
    </citation>
    <scope>NUCLEOTIDE SEQUENCE [LARGE SCALE GENOMIC DNA]</scope>
    <source>
        <strain evidence="1">LSX21</strain>
        <tissue evidence="1">Leaf</tissue>
    </source>
</reference>
<name>A0AAN8W199_9MAGN</name>
<proteinExistence type="predicted"/>